<evidence type="ECO:0000259" key="3">
    <source>
        <dbReference type="PROSITE" id="PS50977"/>
    </source>
</evidence>
<gene>
    <name evidence="4" type="ORF">L0U89_07065</name>
</gene>
<dbReference type="EMBL" id="JAKEVZ010000004">
    <property type="protein sequence ID" value="MCF1750828.1"/>
    <property type="molecule type" value="Genomic_DNA"/>
</dbReference>
<dbReference type="RefSeq" id="WP_008625313.1">
    <property type="nucleotide sequence ID" value="NZ_JAKEVZ010000004.1"/>
</dbReference>
<keyword evidence="1 2" id="KW-0238">DNA-binding</keyword>
<comment type="caution">
    <text evidence="4">The sequence shown here is derived from an EMBL/GenBank/DDBJ whole genome shotgun (WGS) entry which is preliminary data.</text>
</comment>
<accession>A0ABS9BS09</accession>
<dbReference type="InterPro" id="IPR013570">
    <property type="entry name" value="Tscrpt_reg_YsiA_C"/>
</dbReference>
<proteinExistence type="predicted"/>
<protein>
    <submittedName>
        <fullName evidence="4">TetR/AcrR family transcriptional regulator</fullName>
    </submittedName>
</protein>
<evidence type="ECO:0000256" key="2">
    <source>
        <dbReference type="PROSITE-ProRule" id="PRU00335"/>
    </source>
</evidence>
<dbReference type="Proteomes" id="UP001201449">
    <property type="component" value="Unassembled WGS sequence"/>
</dbReference>
<dbReference type="Gene3D" id="1.10.357.10">
    <property type="entry name" value="Tetracycline Repressor, domain 2"/>
    <property type="match status" value="1"/>
</dbReference>
<dbReference type="PROSITE" id="PS50977">
    <property type="entry name" value="HTH_TETR_2"/>
    <property type="match status" value="1"/>
</dbReference>
<reference evidence="4 5" key="1">
    <citation type="submission" date="2022-01" db="EMBL/GenBank/DDBJ databases">
        <title>Mariniradius saccharolyticus sp. nov., isolated from sediment of a river.</title>
        <authorList>
            <person name="Liu H."/>
        </authorList>
    </citation>
    <scope>NUCLEOTIDE SEQUENCE [LARGE SCALE GENOMIC DNA]</scope>
    <source>
        <strain evidence="4 5">RY-2</strain>
    </source>
</reference>
<dbReference type="InterPro" id="IPR009057">
    <property type="entry name" value="Homeodomain-like_sf"/>
</dbReference>
<dbReference type="InterPro" id="IPR036271">
    <property type="entry name" value="Tet_transcr_reg_TetR-rel_C_sf"/>
</dbReference>
<sequence length="195" mass="22335">MPMEVSERQKEIINAAGKILTQAGLSGLTTKNLAKEMEFSEAAIYRHFDSKEEIILALLGFLKSNMDERLGRIYMVDTSAQQKFQAIFQSQFEFFRDNPHFVVAVFSDGLLEESYKINQAILDLMQVKMKYLTPLVMQGQQSGTFTQAITTEELVHIIMGSFRLQMFKWRIANFQFDIIRQGKNMIAALLTLMAS</sequence>
<dbReference type="SUPFAM" id="SSF46689">
    <property type="entry name" value="Homeodomain-like"/>
    <property type="match status" value="1"/>
</dbReference>
<feature type="domain" description="HTH tetR-type" evidence="3">
    <location>
        <begin position="6"/>
        <end position="66"/>
    </location>
</feature>
<organism evidence="4 5">
    <name type="scientific">Mariniradius sediminis</name>
    <dbReference type="NCBI Taxonomy" id="2909237"/>
    <lineage>
        <taxon>Bacteria</taxon>
        <taxon>Pseudomonadati</taxon>
        <taxon>Bacteroidota</taxon>
        <taxon>Cytophagia</taxon>
        <taxon>Cytophagales</taxon>
        <taxon>Cyclobacteriaceae</taxon>
        <taxon>Mariniradius</taxon>
    </lineage>
</organism>
<dbReference type="Pfam" id="PF08359">
    <property type="entry name" value="TetR_C_4"/>
    <property type="match status" value="1"/>
</dbReference>
<evidence type="ECO:0000313" key="5">
    <source>
        <dbReference type="Proteomes" id="UP001201449"/>
    </source>
</evidence>
<evidence type="ECO:0000256" key="1">
    <source>
        <dbReference type="ARBA" id="ARBA00023125"/>
    </source>
</evidence>
<dbReference type="PANTHER" id="PTHR43479:SF11">
    <property type="entry name" value="ACREF_ENVCD OPERON REPRESSOR-RELATED"/>
    <property type="match status" value="1"/>
</dbReference>
<dbReference type="PRINTS" id="PR00455">
    <property type="entry name" value="HTHTETR"/>
</dbReference>
<keyword evidence="5" id="KW-1185">Reference proteome</keyword>
<dbReference type="InterPro" id="IPR050624">
    <property type="entry name" value="HTH-type_Tx_Regulator"/>
</dbReference>
<name>A0ABS9BS09_9BACT</name>
<dbReference type="Pfam" id="PF00440">
    <property type="entry name" value="TetR_N"/>
    <property type="match status" value="1"/>
</dbReference>
<feature type="DNA-binding region" description="H-T-H motif" evidence="2">
    <location>
        <begin position="29"/>
        <end position="48"/>
    </location>
</feature>
<dbReference type="SUPFAM" id="SSF48498">
    <property type="entry name" value="Tetracyclin repressor-like, C-terminal domain"/>
    <property type="match status" value="1"/>
</dbReference>
<dbReference type="InterPro" id="IPR001647">
    <property type="entry name" value="HTH_TetR"/>
</dbReference>
<dbReference type="PANTHER" id="PTHR43479">
    <property type="entry name" value="ACREF/ENVCD OPERON REPRESSOR-RELATED"/>
    <property type="match status" value="1"/>
</dbReference>
<evidence type="ECO:0000313" key="4">
    <source>
        <dbReference type="EMBL" id="MCF1750828.1"/>
    </source>
</evidence>